<name>A0ABQ2GLX4_9PSED</name>
<keyword evidence="6" id="KW-1185">Reference proteome</keyword>
<evidence type="ECO:0000313" key="5">
    <source>
        <dbReference type="EMBL" id="GGM00955.1"/>
    </source>
</evidence>
<sequence>MTRRAVVPKGTISTHLVEEALQAFSARGMSQAELLCDIGLAPDCLQEPDGRVSVPFYGRLWRRLARRFDDEFFGMDPRGMRSGSFEFLCRACLSQPTVGAALTHGLTFLGLTFERLRGELVRSQSLAEIVLREPAGAPNRAFAYFTYWMIVHGLACWLAGRRIPILAIELRCPEPAFTADYNVMFSDNLRFNQGRTRIIFAADVLDVPVRRSEADLMRFLAEAPCNILEKYRDSDSLASRIKIQLRALPGEQWPTSEALAQTLCMSPATLRRRLAEQGQSYQAIKDTVRRELAINWLAEPLMTYSDIASQLGFADISAFYKAFRKWTGTNPGHYRNLILSQTDSA</sequence>
<dbReference type="PROSITE" id="PS01124">
    <property type="entry name" value="HTH_ARAC_FAMILY_2"/>
    <property type="match status" value="1"/>
</dbReference>
<evidence type="ECO:0000259" key="4">
    <source>
        <dbReference type="PROSITE" id="PS01124"/>
    </source>
</evidence>
<dbReference type="EMBL" id="BMNW01000002">
    <property type="protein sequence ID" value="GGM00955.1"/>
    <property type="molecule type" value="Genomic_DNA"/>
</dbReference>
<evidence type="ECO:0000256" key="3">
    <source>
        <dbReference type="ARBA" id="ARBA00023163"/>
    </source>
</evidence>
<keyword evidence="1" id="KW-0805">Transcription regulation</keyword>
<evidence type="ECO:0000256" key="2">
    <source>
        <dbReference type="ARBA" id="ARBA00023125"/>
    </source>
</evidence>
<dbReference type="InterPro" id="IPR018060">
    <property type="entry name" value="HTH_AraC"/>
</dbReference>
<gene>
    <name evidence="5" type="ORF">GCM10009425_10190</name>
</gene>
<accession>A0ABQ2GLX4</accession>
<dbReference type="InterPro" id="IPR032687">
    <property type="entry name" value="AraC-type_N"/>
</dbReference>
<organism evidence="5 6">
    <name type="scientific">Pseudomonas asuensis</name>
    <dbReference type="NCBI Taxonomy" id="1825787"/>
    <lineage>
        <taxon>Bacteria</taxon>
        <taxon>Pseudomonadati</taxon>
        <taxon>Pseudomonadota</taxon>
        <taxon>Gammaproteobacteria</taxon>
        <taxon>Pseudomonadales</taxon>
        <taxon>Pseudomonadaceae</taxon>
        <taxon>Pseudomonas</taxon>
    </lineage>
</organism>
<evidence type="ECO:0000256" key="1">
    <source>
        <dbReference type="ARBA" id="ARBA00023015"/>
    </source>
</evidence>
<dbReference type="Pfam" id="PF12833">
    <property type="entry name" value="HTH_18"/>
    <property type="match status" value="1"/>
</dbReference>
<evidence type="ECO:0000313" key="6">
    <source>
        <dbReference type="Proteomes" id="UP000616499"/>
    </source>
</evidence>
<dbReference type="InterPro" id="IPR009057">
    <property type="entry name" value="Homeodomain-like_sf"/>
</dbReference>
<dbReference type="Pfam" id="PF12625">
    <property type="entry name" value="Arabinose_bd"/>
    <property type="match status" value="1"/>
</dbReference>
<dbReference type="Proteomes" id="UP000616499">
    <property type="component" value="Unassembled WGS sequence"/>
</dbReference>
<dbReference type="Gene3D" id="1.10.10.60">
    <property type="entry name" value="Homeodomain-like"/>
    <property type="match status" value="1"/>
</dbReference>
<dbReference type="SMART" id="SM00342">
    <property type="entry name" value="HTH_ARAC"/>
    <property type="match status" value="1"/>
</dbReference>
<feature type="domain" description="HTH araC/xylS-type" evidence="4">
    <location>
        <begin position="239"/>
        <end position="337"/>
    </location>
</feature>
<comment type="caution">
    <text evidence="5">The sequence shown here is derived from an EMBL/GenBank/DDBJ whole genome shotgun (WGS) entry which is preliminary data.</text>
</comment>
<protein>
    <submittedName>
        <fullName evidence="5">Transcriptional regulator</fullName>
    </submittedName>
</protein>
<dbReference type="PANTHER" id="PTHR47894:SF1">
    <property type="entry name" value="HTH-TYPE TRANSCRIPTIONAL REGULATOR VQSM"/>
    <property type="match status" value="1"/>
</dbReference>
<dbReference type="PANTHER" id="PTHR47894">
    <property type="entry name" value="HTH-TYPE TRANSCRIPTIONAL REGULATOR GADX"/>
    <property type="match status" value="1"/>
</dbReference>
<keyword evidence="3" id="KW-0804">Transcription</keyword>
<dbReference type="SUPFAM" id="SSF46689">
    <property type="entry name" value="Homeodomain-like"/>
    <property type="match status" value="1"/>
</dbReference>
<reference evidence="6" key="1">
    <citation type="journal article" date="2019" name="Int. J. Syst. Evol. Microbiol.">
        <title>The Global Catalogue of Microorganisms (GCM) 10K type strain sequencing project: providing services to taxonomists for standard genome sequencing and annotation.</title>
        <authorList>
            <consortium name="The Broad Institute Genomics Platform"/>
            <consortium name="The Broad Institute Genome Sequencing Center for Infectious Disease"/>
            <person name="Wu L."/>
            <person name="Ma J."/>
        </authorList>
    </citation>
    <scope>NUCLEOTIDE SEQUENCE [LARGE SCALE GENOMIC DNA]</scope>
    <source>
        <strain evidence="6">JCM 13501</strain>
    </source>
</reference>
<keyword evidence="2" id="KW-0238">DNA-binding</keyword>
<proteinExistence type="predicted"/>